<dbReference type="RefSeq" id="XP_007417595.1">
    <property type="nucleotide sequence ID" value="XM_007417533.1"/>
</dbReference>
<accession>F4S885</accession>
<dbReference type="AlphaFoldDB" id="F4S885"/>
<evidence type="ECO:0000313" key="3">
    <source>
        <dbReference type="Proteomes" id="UP000001072"/>
    </source>
</evidence>
<feature type="compositionally biased region" description="Low complexity" evidence="1">
    <location>
        <begin position="13"/>
        <end position="28"/>
    </location>
</feature>
<evidence type="ECO:0000256" key="1">
    <source>
        <dbReference type="SAM" id="MobiDB-lite"/>
    </source>
</evidence>
<organism evidence="3">
    <name type="scientific">Melampsora larici-populina (strain 98AG31 / pathotype 3-4-7)</name>
    <name type="common">Poplar leaf rust fungus</name>
    <dbReference type="NCBI Taxonomy" id="747676"/>
    <lineage>
        <taxon>Eukaryota</taxon>
        <taxon>Fungi</taxon>
        <taxon>Dikarya</taxon>
        <taxon>Basidiomycota</taxon>
        <taxon>Pucciniomycotina</taxon>
        <taxon>Pucciniomycetes</taxon>
        <taxon>Pucciniales</taxon>
        <taxon>Melampsoraceae</taxon>
        <taxon>Melampsora</taxon>
    </lineage>
</organism>
<proteinExistence type="predicted"/>
<dbReference type="KEGG" id="mlr:MELLADRAFT_112957"/>
<reference evidence="3" key="1">
    <citation type="journal article" date="2011" name="Proc. Natl. Acad. Sci. U.S.A.">
        <title>Obligate biotrophy features unraveled by the genomic analysis of rust fungi.</title>
        <authorList>
            <person name="Duplessis S."/>
            <person name="Cuomo C.A."/>
            <person name="Lin Y.-C."/>
            <person name="Aerts A."/>
            <person name="Tisserant E."/>
            <person name="Veneault-Fourrey C."/>
            <person name="Joly D.L."/>
            <person name="Hacquard S."/>
            <person name="Amselem J."/>
            <person name="Cantarel B.L."/>
            <person name="Chiu R."/>
            <person name="Coutinho P.M."/>
            <person name="Feau N."/>
            <person name="Field M."/>
            <person name="Frey P."/>
            <person name="Gelhaye E."/>
            <person name="Goldberg J."/>
            <person name="Grabherr M.G."/>
            <person name="Kodira C.D."/>
            <person name="Kohler A."/>
            <person name="Kuees U."/>
            <person name="Lindquist E.A."/>
            <person name="Lucas S.M."/>
            <person name="Mago R."/>
            <person name="Mauceli E."/>
            <person name="Morin E."/>
            <person name="Murat C."/>
            <person name="Pangilinan J.L."/>
            <person name="Park R."/>
            <person name="Pearson M."/>
            <person name="Quesneville H."/>
            <person name="Rouhier N."/>
            <person name="Sakthikumar S."/>
            <person name="Salamov A.A."/>
            <person name="Schmutz J."/>
            <person name="Selles B."/>
            <person name="Shapiro H."/>
            <person name="Tanguay P."/>
            <person name="Tuskan G.A."/>
            <person name="Henrissat B."/>
            <person name="Van de Peer Y."/>
            <person name="Rouze P."/>
            <person name="Ellis J.G."/>
            <person name="Dodds P.N."/>
            <person name="Schein J.E."/>
            <person name="Zhong S."/>
            <person name="Hamelin R.C."/>
            <person name="Grigoriev I.V."/>
            <person name="Szabo L.J."/>
            <person name="Martin F."/>
        </authorList>
    </citation>
    <scope>NUCLEOTIDE SEQUENCE [LARGE SCALE GENOMIC DNA]</scope>
    <source>
        <strain evidence="3">98AG31 / pathotype 3-4-7</strain>
    </source>
</reference>
<dbReference type="HOGENOM" id="CLU_1289191_0_0_1"/>
<gene>
    <name evidence="2" type="ORF">MELLADRAFT_112957</name>
</gene>
<feature type="region of interest" description="Disordered" evidence="1">
    <location>
        <begin position="1"/>
        <end position="90"/>
    </location>
</feature>
<keyword evidence="3" id="KW-1185">Reference proteome</keyword>
<dbReference type="VEuPathDB" id="FungiDB:MELLADRAFT_112957"/>
<name>F4S885_MELLP</name>
<feature type="compositionally biased region" description="Polar residues" evidence="1">
    <location>
        <begin position="64"/>
        <end position="73"/>
    </location>
</feature>
<sequence>MSNDDSSTVDMNPVSSPVQISSSIESIPASGLPSVDTPTVSEIPSHGLTPPEESSSDDEAPITSLGSSANNDPASEEPDEVRISDSSLFDLPTVPDNAKWSYEPVSRPAPQYISSSINPNNILSSRRRHAHLAKANPSVAPKTFKQAMRGTMRATGEDGDFTRSVKDQTVCHRETVVIRDAGRDRQSFFLSTPPARLIFIPLVGDHTISPVLSS</sequence>
<dbReference type="EMBL" id="GL883163">
    <property type="protein sequence ID" value="EGF99141.1"/>
    <property type="molecule type" value="Genomic_DNA"/>
</dbReference>
<dbReference type="GeneID" id="18924834"/>
<evidence type="ECO:0000313" key="2">
    <source>
        <dbReference type="EMBL" id="EGF99141.1"/>
    </source>
</evidence>
<dbReference type="Proteomes" id="UP000001072">
    <property type="component" value="Unassembled WGS sequence"/>
</dbReference>
<protein>
    <submittedName>
        <fullName evidence="2">Uncharacterized protein</fullName>
    </submittedName>
</protein>
<feature type="compositionally biased region" description="Polar residues" evidence="1">
    <location>
        <begin position="1"/>
        <end position="10"/>
    </location>
</feature>
<dbReference type="InParanoid" id="F4S885"/>